<evidence type="ECO:0000313" key="1">
    <source>
        <dbReference type="EMBL" id="KAJ9105500.1"/>
    </source>
</evidence>
<proteinExistence type="predicted"/>
<comment type="caution">
    <text evidence="1">The sequence shown here is derived from an EMBL/GenBank/DDBJ whole genome shotgun (WGS) entry which is preliminary data.</text>
</comment>
<accession>A0ACC2W2F6</accession>
<protein>
    <submittedName>
        <fullName evidence="1">Uncharacterized protein</fullName>
    </submittedName>
</protein>
<organism evidence="1 2">
    <name type="scientific">Naganishia friedmannii</name>
    <dbReference type="NCBI Taxonomy" id="89922"/>
    <lineage>
        <taxon>Eukaryota</taxon>
        <taxon>Fungi</taxon>
        <taxon>Dikarya</taxon>
        <taxon>Basidiomycota</taxon>
        <taxon>Agaricomycotina</taxon>
        <taxon>Tremellomycetes</taxon>
        <taxon>Filobasidiales</taxon>
        <taxon>Filobasidiaceae</taxon>
        <taxon>Naganishia</taxon>
    </lineage>
</organism>
<evidence type="ECO:0000313" key="2">
    <source>
        <dbReference type="Proteomes" id="UP001227268"/>
    </source>
</evidence>
<name>A0ACC2W2F6_9TREE</name>
<gene>
    <name evidence="1" type="ORF">QFC21_001871</name>
</gene>
<keyword evidence="2" id="KW-1185">Reference proteome</keyword>
<dbReference type="Proteomes" id="UP001227268">
    <property type="component" value="Unassembled WGS sequence"/>
</dbReference>
<reference evidence="1" key="1">
    <citation type="submission" date="2023-04" db="EMBL/GenBank/DDBJ databases">
        <title>Draft Genome sequencing of Naganishia species isolated from polar environments using Oxford Nanopore Technology.</title>
        <authorList>
            <person name="Leo P."/>
            <person name="Venkateswaran K."/>
        </authorList>
    </citation>
    <scope>NUCLEOTIDE SEQUENCE</scope>
    <source>
        <strain evidence="1">MNA-CCFEE 5423</strain>
    </source>
</reference>
<dbReference type="EMBL" id="JASBWT010000004">
    <property type="protein sequence ID" value="KAJ9105500.1"/>
    <property type="molecule type" value="Genomic_DNA"/>
</dbReference>
<sequence>MKLPTKQAYSTIKEANTAAFTHLISRYDSAMVSGTEPGGEPDFQNAESEMELFVGSFTPLTRNVYEYVVRVKEFKMNYPRVPKQRGGKKAAEVLADGEAGEQATGILARGNAGTGIPVPLTTAQSITSAHRPPAGPLGTSSAPLHMPPSQAKQRPTAPQAAVTPIHCVSFPQQPLAETSAQRVHPSTMTSKRSHVIDRGEDGDVVVIEDEEVEPAKKKQKKLEVEQKTYLRLRRVVYFVDCGWTAGSNVYEGNVATLVLVSESLTRQSAIDIAMDDEMEAGWSLTESDPLVFTQLLQDIGVTGLQVDDVYSLDAGTLAALQPIHALIFLFKWVGSTPQSEALAQKGGVEVTDPDDHYGVYFANQVINNSCGTIAALNAVMNIPPQQGPTPEETISVGDELQNLKEFGAGMDAMDLGYLITNSDKIRHVHNSFSASSPFAISQHPSLQSQNKEDPYHFVAYVPAQGCLWELDGLKRGPIRHGEVSDKGEGWIAAAREAVEQRIATYGEGSLMFNLLCVRSAAIPRLRRLLTDPTTPTALIPELQAQLSAEEEKVRRGKLENGVRRNNLIPLMVELTKILAEQKGTEEGKSVLQEVAEKARITGQQKRNRAAE</sequence>